<evidence type="ECO:0000313" key="3">
    <source>
        <dbReference type="EMBL" id="KAE8152862.1"/>
    </source>
</evidence>
<dbReference type="AlphaFoldDB" id="A0A5N6U2T0"/>
<reference evidence="3 4" key="1">
    <citation type="submission" date="2019-04" db="EMBL/GenBank/DDBJ databases">
        <title>Friends and foes A comparative genomics study of 23 Aspergillus species from section Flavi.</title>
        <authorList>
            <consortium name="DOE Joint Genome Institute"/>
            <person name="Kjaerbolling I."/>
            <person name="Vesth T."/>
            <person name="Frisvad J.C."/>
            <person name="Nybo J.L."/>
            <person name="Theobald S."/>
            <person name="Kildgaard S."/>
            <person name="Isbrandt T."/>
            <person name="Kuo A."/>
            <person name="Sato A."/>
            <person name="Lyhne E.K."/>
            <person name="Kogle M.E."/>
            <person name="Wiebenga A."/>
            <person name="Kun R.S."/>
            <person name="Lubbers R.J."/>
            <person name="Makela M.R."/>
            <person name="Barry K."/>
            <person name="Chovatia M."/>
            <person name="Clum A."/>
            <person name="Daum C."/>
            <person name="Haridas S."/>
            <person name="He G."/>
            <person name="LaButti K."/>
            <person name="Lipzen A."/>
            <person name="Mondo S."/>
            <person name="Riley R."/>
            <person name="Salamov A."/>
            <person name="Simmons B.A."/>
            <person name="Magnuson J.K."/>
            <person name="Henrissat B."/>
            <person name="Mortensen U.H."/>
            <person name="Larsen T.O."/>
            <person name="Devries R.P."/>
            <person name="Grigoriev I.V."/>
            <person name="Machida M."/>
            <person name="Baker S.E."/>
            <person name="Andersen M.R."/>
        </authorList>
    </citation>
    <scope>NUCLEOTIDE SEQUENCE [LARGE SCALE GENOMIC DNA]</scope>
    <source>
        <strain evidence="3 4">IBT 18842</strain>
    </source>
</reference>
<evidence type="ECO:0000259" key="2">
    <source>
        <dbReference type="PROSITE" id="PS51886"/>
    </source>
</evidence>
<accession>A0A5N6U2T0</accession>
<proteinExistence type="predicted"/>
<feature type="region of interest" description="Disordered" evidence="1">
    <location>
        <begin position="318"/>
        <end position="339"/>
    </location>
</feature>
<feature type="compositionally biased region" description="Acidic residues" evidence="1">
    <location>
        <begin position="178"/>
        <end position="187"/>
    </location>
</feature>
<dbReference type="InterPro" id="IPR006571">
    <property type="entry name" value="TLDc_dom"/>
</dbReference>
<organism evidence="3 4">
    <name type="scientific">Aspergillus avenaceus</name>
    <dbReference type="NCBI Taxonomy" id="36643"/>
    <lineage>
        <taxon>Eukaryota</taxon>
        <taxon>Fungi</taxon>
        <taxon>Dikarya</taxon>
        <taxon>Ascomycota</taxon>
        <taxon>Pezizomycotina</taxon>
        <taxon>Eurotiomycetes</taxon>
        <taxon>Eurotiomycetidae</taxon>
        <taxon>Eurotiales</taxon>
        <taxon>Aspergillaceae</taxon>
        <taxon>Aspergillus</taxon>
        <taxon>Aspergillus subgen. Circumdati</taxon>
    </lineage>
</organism>
<dbReference type="Proteomes" id="UP000325780">
    <property type="component" value="Unassembled WGS sequence"/>
</dbReference>
<evidence type="ECO:0000313" key="4">
    <source>
        <dbReference type="Proteomes" id="UP000325780"/>
    </source>
</evidence>
<dbReference type="OrthoDB" id="289228at2759"/>
<dbReference type="PROSITE" id="PS51886">
    <property type="entry name" value="TLDC"/>
    <property type="match status" value="1"/>
</dbReference>
<gene>
    <name evidence="3" type="ORF">BDV25DRAFT_150307</name>
</gene>
<feature type="compositionally biased region" description="Basic and acidic residues" evidence="1">
    <location>
        <begin position="146"/>
        <end position="158"/>
    </location>
</feature>
<keyword evidence="4" id="KW-1185">Reference proteome</keyword>
<name>A0A5N6U2T0_ASPAV</name>
<feature type="region of interest" description="Disordered" evidence="1">
    <location>
        <begin position="146"/>
        <end position="187"/>
    </location>
</feature>
<dbReference type="EMBL" id="ML742046">
    <property type="protein sequence ID" value="KAE8152862.1"/>
    <property type="molecule type" value="Genomic_DNA"/>
</dbReference>
<evidence type="ECO:0000256" key="1">
    <source>
        <dbReference type="SAM" id="MobiDB-lite"/>
    </source>
</evidence>
<dbReference type="Pfam" id="PF07534">
    <property type="entry name" value="TLD"/>
    <property type="match status" value="1"/>
</dbReference>
<sequence>MGLSQSAEYGQTSSPEELSYMLAERFATKCFTPLELTHFKDNFFTRAIGQGELKYWNEKVLSDFLTVPDHSDSECPLDAGPVIFRMVSYLGAFPFQNTLAPSVLTFEAMIKVVVLLTERYGKVLRRARKDRIRLLFGSLADVGRKDVDPPATEERVQEETQASSAPRSHAPGFSIDEPANDDYEDEDEDDLALAALESLDAIEVFRHDSRIDKAVYEARISINTFRRLLMLLLAIAPLKSLEPVGTYTSDFSEERMQAIRKEADSILAAFPQEESGGISYKSFSQTVATSFPYLFDPLTPLFEHLLFSKNLNLSQKRDQSASTDVVEESPEPPPSPSSIVLPGSFESVILNSSVISHLSFFLPSTNSDQNLLRGNLRLHPVFSTAAHGSSLTSFSHNVLTWQSGTLLLLEGTVAGSSDETVVTLGAYLPQPWKSGSSPQSSRPSDSSLPPCLFQLSPRHLILPGNPSSSVQKPDMPTAYFSTNSGISLGCRIPPASRSQQLRPSPLGAGSLTIDASIETADFYVSPFGHNGVFLPPATDPTASTATTKTQIDIYNLEIWGLVPDPAATSETSAIDLQKAKWDFEAREAERRRNLNLKAGAGDSAMEGARWLLETAGLIGDGHGRNSGGSA</sequence>
<protein>
    <submittedName>
        <fullName evidence="3">Restriction of telomere capping protein 5</fullName>
    </submittedName>
</protein>
<dbReference type="SMART" id="SM00584">
    <property type="entry name" value="TLDc"/>
    <property type="match status" value="1"/>
</dbReference>
<feature type="domain" description="TLDc" evidence="2">
    <location>
        <begin position="348"/>
        <end position="562"/>
    </location>
</feature>